<dbReference type="RefSeq" id="YP_010776560.1">
    <property type="nucleotide sequence ID" value="NC_075034.1"/>
</dbReference>
<dbReference type="SUPFAM" id="SSF53474">
    <property type="entry name" value="alpha/beta-Hydrolases"/>
    <property type="match status" value="1"/>
</dbReference>
<dbReference type="PANTHER" id="PTHR12277:SF81">
    <property type="entry name" value="PROTEIN ABHD13"/>
    <property type="match status" value="1"/>
</dbReference>
<keyword evidence="1" id="KW-1133">Transmembrane helix</keyword>
<proteinExistence type="predicted"/>
<protein>
    <recommendedName>
        <fullName evidence="4">Peptidase S9</fullName>
    </recommendedName>
</protein>
<dbReference type="Gene3D" id="3.40.50.1820">
    <property type="entry name" value="alpha/beta hydrolase"/>
    <property type="match status" value="1"/>
</dbReference>
<keyword evidence="3" id="KW-1185">Reference proteome</keyword>
<sequence length="294" mass="34184">MYKNFIPIIIIIILVIIAIVYIKHDTLYKPYKPIPKKYLKFINNITHLAELPQDVTTTFVKTFDDQNLDTFYIRNRDSNKCIIYFHGNTGNISMRYDIVKFLHNYASVVIFDYRSFGRSSGNKHDLNSEKLNIDATTIWLYVMNILNYHPNNISIYGESLGCSVAIKLVAEITQKFDINYHPHSLILVSPFFSLSSMIEYDADKLGIKYIGNMVSKFLGNEYQSQKMIPFVSYFTKIIIAHSKNDDIIPYCQGKKLYQTISETHPNVKFIDLMGTHNKLELTDNYIYTLADLFE</sequence>
<feature type="transmembrane region" description="Helical" evidence="1">
    <location>
        <begin position="6"/>
        <end position="22"/>
    </location>
</feature>
<dbReference type="EMBL" id="KU877344">
    <property type="protein sequence ID" value="ANB50809.1"/>
    <property type="molecule type" value="Genomic_DNA"/>
</dbReference>
<accession>A0A167RKZ1</accession>
<evidence type="ECO:0000313" key="3">
    <source>
        <dbReference type="Proteomes" id="UP000241365"/>
    </source>
</evidence>
<keyword evidence="1" id="KW-0472">Membrane</keyword>
<organism evidence="2 3">
    <name type="scientific">Powai lake megavirus</name>
    <dbReference type="NCBI Taxonomy" id="1842663"/>
    <lineage>
        <taxon>Viruses</taxon>
        <taxon>Varidnaviria</taxon>
        <taxon>Bamfordvirae</taxon>
        <taxon>Nucleocytoviricota</taxon>
        <taxon>Megaviricetes</taxon>
        <taxon>Imitervirales</taxon>
        <taxon>Mimiviridae</taxon>
        <taxon>Megamimivirinae</taxon>
        <taxon>Megavirus</taxon>
        <taxon>Megavirus powaiense</taxon>
    </lineage>
</organism>
<dbReference type="Proteomes" id="UP000241365">
    <property type="component" value="Segment"/>
</dbReference>
<dbReference type="KEGG" id="vg:80513171"/>
<evidence type="ECO:0008006" key="4">
    <source>
        <dbReference type="Google" id="ProtNLM"/>
    </source>
</evidence>
<reference evidence="2 3" key="1">
    <citation type="journal article" date="2016" name="Genome Announc.">
        <title>Complete Genome Sequence of a New Megavirus Family Member Isolated from an Inland Water Lake for the First Time in India.</title>
        <authorList>
            <person name="Chatterjee A."/>
            <person name="Ali F."/>
            <person name="Bange D."/>
            <person name="Kondabagil K."/>
        </authorList>
    </citation>
    <scope>NUCLEOTIDE SEQUENCE [LARGE SCALE GENOMIC DNA]</scope>
    <source>
        <strain evidence="2">1</strain>
    </source>
</reference>
<name>A0A167RKZ1_9VIRU</name>
<dbReference type="PANTHER" id="PTHR12277">
    <property type="entry name" value="ALPHA/BETA HYDROLASE DOMAIN-CONTAINING PROTEIN"/>
    <property type="match status" value="1"/>
</dbReference>
<keyword evidence="1" id="KW-0812">Transmembrane</keyword>
<evidence type="ECO:0000256" key="1">
    <source>
        <dbReference type="SAM" id="Phobius"/>
    </source>
</evidence>
<evidence type="ECO:0000313" key="2">
    <source>
        <dbReference type="EMBL" id="ANB50809.1"/>
    </source>
</evidence>
<dbReference type="InterPro" id="IPR029058">
    <property type="entry name" value="AB_hydrolase_fold"/>
</dbReference>
<dbReference type="GeneID" id="80513171"/>